<accession>A0ABW1RPI9</accession>
<dbReference type="NCBIfam" id="TIGR01655">
    <property type="entry name" value="yxeA_fam"/>
    <property type="match status" value="1"/>
</dbReference>
<dbReference type="SUPFAM" id="SSF159121">
    <property type="entry name" value="BC4932-like"/>
    <property type="match status" value="1"/>
</dbReference>
<dbReference type="RefSeq" id="WP_137611552.1">
    <property type="nucleotide sequence ID" value="NZ_BJDF01000011.1"/>
</dbReference>
<dbReference type="Gene3D" id="2.40.50.480">
    <property type="match status" value="1"/>
</dbReference>
<dbReference type="PANTHER" id="PTHR36433:SF2">
    <property type="entry name" value="YXEA FAMILY PROTEIN"/>
    <property type="match status" value="1"/>
</dbReference>
<dbReference type="PANTHER" id="PTHR36433">
    <property type="entry name" value="HYPOTHETICAL CYTOSOLIC PROTEIN"/>
    <property type="match status" value="1"/>
</dbReference>
<organism evidence="1 2">
    <name type="scientific">Companilactobacillus huachuanensis</name>
    <dbReference type="NCBI Taxonomy" id="2559914"/>
    <lineage>
        <taxon>Bacteria</taxon>
        <taxon>Bacillati</taxon>
        <taxon>Bacillota</taxon>
        <taxon>Bacilli</taxon>
        <taxon>Lactobacillales</taxon>
        <taxon>Lactobacillaceae</taxon>
        <taxon>Companilactobacillus</taxon>
    </lineage>
</organism>
<keyword evidence="2" id="KW-1185">Reference proteome</keyword>
<gene>
    <name evidence="1" type="ORF">ACFQAV_10825</name>
</gene>
<protein>
    <submittedName>
        <fullName evidence="1">YxeA family protein</fullName>
    </submittedName>
</protein>
<dbReference type="Pfam" id="PF06486">
    <property type="entry name" value="DUF1093"/>
    <property type="match status" value="1"/>
</dbReference>
<dbReference type="EMBL" id="JBHSSF010000028">
    <property type="protein sequence ID" value="MFC6177336.1"/>
    <property type="molecule type" value="Genomic_DNA"/>
</dbReference>
<name>A0ABW1RPI9_9LACO</name>
<sequence>MRKLLHSILLTISIVGIVYVGACVYTKDKTDDFSSALGQYNFLVKKQPYYVKIDNAKGRDEDGYGNYDYTLTSYDKNGNEHPIKFTGMGKLKQGHFLEVTAKGAYVYTYREVFEKDMSNDVYNKLSAQ</sequence>
<proteinExistence type="predicted"/>
<comment type="caution">
    <text evidence="1">The sequence shown here is derived from an EMBL/GenBank/DDBJ whole genome shotgun (WGS) entry which is preliminary data.</text>
</comment>
<dbReference type="Proteomes" id="UP001596288">
    <property type="component" value="Unassembled WGS sequence"/>
</dbReference>
<evidence type="ECO:0000313" key="2">
    <source>
        <dbReference type="Proteomes" id="UP001596288"/>
    </source>
</evidence>
<dbReference type="InterPro" id="IPR036166">
    <property type="entry name" value="YxeA-like_sf"/>
</dbReference>
<reference evidence="2" key="1">
    <citation type="journal article" date="2019" name="Int. J. Syst. Evol. Microbiol.">
        <title>The Global Catalogue of Microorganisms (GCM) 10K type strain sequencing project: providing services to taxonomists for standard genome sequencing and annotation.</title>
        <authorList>
            <consortium name="The Broad Institute Genomics Platform"/>
            <consortium name="The Broad Institute Genome Sequencing Center for Infectious Disease"/>
            <person name="Wu L."/>
            <person name="Ma J."/>
        </authorList>
    </citation>
    <scope>NUCLEOTIDE SEQUENCE [LARGE SCALE GENOMIC DNA]</scope>
    <source>
        <strain evidence="2">CCM 8927</strain>
    </source>
</reference>
<evidence type="ECO:0000313" key="1">
    <source>
        <dbReference type="EMBL" id="MFC6177336.1"/>
    </source>
</evidence>
<dbReference type="InterPro" id="IPR006542">
    <property type="entry name" value="DUF1093"/>
</dbReference>